<proteinExistence type="predicted"/>
<reference evidence="2" key="1">
    <citation type="journal article" date="2019" name="Int. J. Syst. Evol. Microbiol.">
        <title>The Global Catalogue of Microorganisms (GCM) 10K type strain sequencing project: providing services to taxonomists for standard genome sequencing and annotation.</title>
        <authorList>
            <consortium name="The Broad Institute Genomics Platform"/>
            <consortium name="The Broad Institute Genome Sequencing Center for Infectious Disease"/>
            <person name="Wu L."/>
            <person name="Ma J."/>
        </authorList>
    </citation>
    <scope>NUCLEOTIDE SEQUENCE [LARGE SCALE GENOMIC DNA]</scope>
    <source>
        <strain evidence="2">JCM 15976</strain>
    </source>
</reference>
<organism evidence="1 2">
    <name type="scientific">Gaetbulibacter jejuensis</name>
    <dbReference type="NCBI Taxonomy" id="584607"/>
    <lineage>
        <taxon>Bacteria</taxon>
        <taxon>Pseudomonadati</taxon>
        <taxon>Bacteroidota</taxon>
        <taxon>Flavobacteriia</taxon>
        <taxon>Flavobacteriales</taxon>
        <taxon>Flavobacteriaceae</taxon>
        <taxon>Gaetbulibacter</taxon>
    </lineage>
</organism>
<dbReference type="EMBL" id="BAAAGF010000003">
    <property type="protein sequence ID" value="GAA0746121.1"/>
    <property type="molecule type" value="Genomic_DNA"/>
</dbReference>
<protein>
    <submittedName>
        <fullName evidence="1">Uncharacterized protein</fullName>
    </submittedName>
</protein>
<evidence type="ECO:0000313" key="1">
    <source>
        <dbReference type="EMBL" id="GAA0746121.1"/>
    </source>
</evidence>
<accession>A0ABP3V0H1</accession>
<dbReference type="RefSeq" id="WP_129760222.1">
    <property type="nucleotide sequence ID" value="NZ_BAAAGF010000003.1"/>
</dbReference>
<sequence>MKNLFLILFVLISSISIGQNNLDINRKYVSIKSLKNSKNINLKNAIYLENDTLVVEKSIPMGEFEVDFGDFDPEFIEHYKDAVFGNKETRRKNFKLSHVKLWTSDIKVYFDKSVDKKTKKELSSFFNEISKNSNSLKISVVSKLELSNYLIYYINSKKDKEHPNIIQQKPITYNLLHSNNKFYSGVLRLNTLSFFSFNDQINSLKVQFFKSLGQFWLINNVPCESILADCYSPTKRLTDLDFNILNFHYKNVYDSDVTIFNYERLIEKYSLLKKEHPTQTKFIID</sequence>
<name>A0ABP3V0H1_9FLAO</name>
<gene>
    <name evidence="1" type="ORF">GCM10009431_22040</name>
</gene>
<comment type="caution">
    <text evidence="1">The sequence shown here is derived from an EMBL/GenBank/DDBJ whole genome shotgun (WGS) entry which is preliminary data.</text>
</comment>
<keyword evidence="2" id="KW-1185">Reference proteome</keyword>
<evidence type="ECO:0000313" key="2">
    <source>
        <dbReference type="Proteomes" id="UP001500736"/>
    </source>
</evidence>
<dbReference type="Proteomes" id="UP001500736">
    <property type="component" value="Unassembled WGS sequence"/>
</dbReference>